<dbReference type="Proteomes" id="UP000624703">
    <property type="component" value="Unassembled WGS sequence"/>
</dbReference>
<dbReference type="InterPro" id="IPR000719">
    <property type="entry name" value="Prot_kinase_dom"/>
</dbReference>
<comment type="caution">
    <text evidence="7">The sequence shown here is derived from an EMBL/GenBank/DDBJ whole genome shotgun (WGS) entry which is preliminary data.</text>
</comment>
<evidence type="ECO:0000313" key="8">
    <source>
        <dbReference type="Proteomes" id="UP000624703"/>
    </source>
</evidence>
<accession>A0A8J7MDB4</accession>
<feature type="region of interest" description="Disordered" evidence="5">
    <location>
        <begin position="318"/>
        <end position="341"/>
    </location>
</feature>
<keyword evidence="2" id="KW-0547">Nucleotide-binding</keyword>
<evidence type="ECO:0000256" key="5">
    <source>
        <dbReference type="SAM" id="MobiDB-lite"/>
    </source>
</evidence>
<protein>
    <submittedName>
        <fullName evidence="7">Protein kinase</fullName>
    </submittedName>
</protein>
<dbReference type="PANTHER" id="PTHR43289">
    <property type="entry name" value="MITOGEN-ACTIVATED PROTEIN KINASE KINASE KINASE 20-RELATED"/>
    <property type="match status" value="1"/>
</dbReference>
<keyword evidence="1" id="KW-0808">Transferase</keyword>
<dbReference type="PROSITE" id="PS50011">
    <property type="entry name" value="PROTEIN_KINASE_DOM"/>
    <property type="match status" value="1"/>
</dbReference>
<evidence type="ECO:0000313" key="7">
    <source>
        <dbReference type="EMBL" id="MBK1790475.1"/>
    </source>
</evidence>
<evidence type="ECO:0000256" key="2">
    <source>
        <dbReference type="ARBA" id="ARBA00022741"/>
    </source>
</evidence>
<dbReference type="CDD" id="cd14014">
    <property type="entry name" value="STKc_PknB_like"/>
    <property type="match status" value="1"/>
</dbReference>
<dbReference type="RefSeq" id="WP_200310509.1">
    <property type="nucleotide sequence ID" value="NZ_JAENIM010000022.1"/>
</dbReference>
<dbReference type="PROSITE" id="PS00108">
    <property type="entry name" value="PROTEIN_KINASE_ST"/>
    <property type="match status" value="1"/>
</dbReference>
<dbReference type="InterPro" id="IPR008271">
    <property type="entry name" value="Ser/Thr_kinase_AS"/>
</dbReference>
<dbReference type="InterPro" id="IPR016024">
    <property type="entry name" value="ARM-type_fold"/>
</dbReference>
<organism evidence="7 8">
    <name type="scientific">Persicirhabdus sediminis</name>
    <dbReference type="NCBI Taxonomy" id="454144"/>
    <lineage>
        <taxon>Bacteria</taxon>
        <taxon>Pseudomonadati</taxon>
        <taxon>Verrucomicrobiota</taxon>
        <taxon>Verrucomicrobiia</taxon>
        <taxon>Verrucomicrobiales</taxon>
        <taxon>Verrucomicrobiaceae</taxon>
        <taxon>Persicirhabdus</taxon>
    </lineage>
</organism>
<evidence type="ECO:0000256" key="1">
    <source>
        <dbReference type="ARBA" id="ARBA00022679"/>
    </source>
</evidence>
<evidence type="ECO:0000259" key="6">
    <source>
        <dbReference type="PROSITE" id="PS50011"/>
    </source>
</evidence>
<dbReference type="GO" id="GO:0005524">
    <property type="term" value="F:ATP binding"/>
    <property type="evidence" value="ECO:0007669"/>
    <property type="project" value="UniProtKB-KW"/>
</dbReference>
<gene>
    <name evidence="7" type="ORF">JIN82_04800</name>
</gene>
<feature type="domain" description="Protein kinase" evidence="6">
    <location>
        <begin position="6"/>
        <end position="271"/>
    </location>
</feature>
<keyword evidence="8" id="KW-1185">Reference proteome</keyword>
<dbReference type="SMART" id="SM00220">
    <property type="entry name" value="S_TKc"/>
    <property type="match status" value="1"/>
</dbReference>
<evidence type="ECO:0000256" key="3">
    <source>
        <dbReference type="ARBA" id="ARBA00022777"/>
    </source>
</evidence>
<proteinExistence type="predicted"/>
<keyword evidence="4" id="KW-0067">ATP-binding</keyword>
<dbReference type="EMBL" id="JAENIM010000022">
    <property type="protein sequence ID" value="MBK1790475.1"/>
    <property type="molecule type" value="Genomic_DNA"/>
</dbReference>
<reference evidence="7" key="1">
    <citation type="submission" date="2021-01" db="EMBL/GenBank/DDBJ databases">
        <title>Modified the classification status of verrucomicrobia.</title>
        <authorList>
            <person name="Feng X."/>
        </authorList>
    </citation>
    <scope>NUCLEOTIDE SEQUENCE</scope>
    <source>
        <strain evidence="7">_KCTC 22039</strain>
    </source>
</reference>
<dbReference type="Gene3D" id="1.10.510.10">
    <property type="entry name" value="Transferase(Phosphotransferase) domain 1"/>
    <property type="match status" value="1"/>
</dbReference>
<dbReference type="Gene3D" id="1.25.10.10">
    <property type="entry name" value="Leucine-rich Repeat Variant"/>
    <property type="match status" value="1"/>
</dbReference>
<dbReference type="SUPFAM" id="SSF56112">
    <property type="entry name" value="Protein kinase-like (PK-like)"/>
    <property type="match status" value="1"/>
</dbReference>
<dbReference type="InterPro" id="IPR011989">
    <property type="entry name" value="ARM-like"/>
</dbReference>
<dbReference type="GO" id="GO:0004674">
    <property type="term" value="F:protein serine/threonine kinase activity"/>
    <property type="evidence" value="ECO:0007669"/>
    <property type="project" value="TreeGrafter"/>
</dbReference>
<dbReference type="PANTHER" id="PTHR43289:SF6">
    <property type="entry name" value="SERINE_THREONINE-PROTEIN KINASE NEKL-3"/>
    <property type="match status" value="1"/>
</dbReference>
<dbReference type="Gene3D" id="3.30.200.20">
    <property type="entry name" value="Phosphorylase Kinase, domain 1"/>
    <property type="match status" value="1"/>
</dbReference>
<dbReference type="InterPro" id="IPR011009">
    <property type="entry name" value="Kinase-like_dom_sf"/>
</dbReference>
<sequence length="747" mass="81819">MSEERYEIREKIGQGGVGAVYHAYDTQLNREVAIKRVLAEGGFEDQEGATRQLIKEAAALSAVQHPHIVTVYDTGIDDDGPYVVMELINGLTLDEMVERGTLTWADFKEIALQSQEALIAAQDLNLLHRDLKPTNIMVCWLASGKFQVKLVDFGLAKFSAQPSLQTIDHGDAVFGSIFFMAPEQFERTPLDKYTDMYAMGCLYYYSLTGVYPFSGETAPEVMASHLQNRVQPLQELRPDIPAWACEWVMWHLARDIHARPQSAREALEKFLVEDKNNSLTQSVDTQTAGINPATGLITPAGSQTGAVKLNTNTASVTAQSSLTPPGASAATSPHSKAATQPMQPAIPAGPKFTPASAPEAIADTGDDDEVEIAFPVQQKKPISAAAKWALIGTLSLLAVILSILLVHFKKQSNENKQFNKIMQAVSSPAVTEIELEESDVNILLKTIASQDANSDRNAILKSLYLAKPANNSFNVDIMISNFATSAIMPDGTRTELFRAVLGGRANEDIIGPMLQYAKDADPDREPAAAAVGAAQRAAVQNEATVYFSDFLNLINNSESSAIRSTAESACAALLKLSNNRELSTYRNQIKASYQNALSQDVKLTALRLLGTAGGKASADLLSDLIADGTDTDKMAAIVALEQWNDDSQFMTLIDTVENSSNPRLRKQAFDSSLKFLRSTFERRKDFENQDMWQNLADTAQTPEEKMAIIRALASQRPKWGLPIIRPFTTDRNDKVSDYAERAVERFN</sequence>
<name>A0A8J7MDB4_9BACT</name>
<keyword evidence="3 7" id="KW-0418">Kinase</keyword>
<dbReference type="SUPFAM" id="SSF48371">
    <property type="entry name" value="ARM repeat"/>
    <property type="match status" value="1"/>
</dbReference>
<dbReference type="Pfam" id="PF00069">
    <property type="entry name" value="Pkinase"/>
    <property type="match status" value="1"/>
</dbReference>
<dbReference type="AlphaFoldDB" id="A0A8J7MDB4"/>
<evidence type="ECO:0000256" key="4">
    <source>
        <dbReference type="ARBA" id="ARBA00022840"/>
    </source>
</evidence>